<comment type="caution">
    <text evidence="3">The sequence shown here is derived from an EMBL/GenBank/DDBJ whole genome shotgun (WGS) entry which is preliminary data.</text>
</comment>
<dbReference type="InterPro" id="IPR029044">
    <property type="entry name" value="Nucleotide-diphossugar_trans"/>
</dbReference>
<accession>A0A2T1D5E1</accession>
<dbReference type="RefSeq" id="WP_073074965.1">
    <property type="nucleotide sequence ID" value="NZ_MPPI01000053.1"/>
</dbReference>
<name>A0A2T1D5E1_9CYAN</name>
<feature type="transmembrane region" description="Helical" evidence="1">
    <location>
        <begin position="305"/>
        <end position="329"/>
    </location>
</feature>
<keyword evidence="4" id="KW-1185">Reference proteome</keyword>
<gene>
    <name evidence="3" type="ORF">C7B65_23905</name>
</gene>
<keyword evidence="3" id="KW-0808">Transferase</keyword>
<dbReference type="GO" id="GO:0016758">
    <property type="term" value="F:hexosyltransferase activity"/>
    <property type="evidence" value="ECO:0007669"/>
    <property type="project" value="UniProtKB-ARBA"/>
</dbReference>
<dbReference type="STRING" id="1920490.GCA_001895925_02809"/>
<dbReference type="SUPFAM" id="SSF53448">
    <property type="entry name" value="Nucleotide-diphospho-sugar transferases"/>
    <property type="match status" value="1"/>
</dbReference>
<evidence type="ECO:0000259" key="2">
    <source>
        <dbReference type="Pfam" id="PF00535"/>
    </source>
</evidence>
<dbReference type="OrthoDB" id="450387at2"/>
<dbReference type="PANTHER" id="PTHR22916">
    <property type="entry name" value="GLYCOSYLTRANSFERASE"/>
    <property type="match status" value="1"/>
</dbReference>
<keyword evidence="1" id="KW-1133">Transmembrane helix</keyword>
<dbReference type="InterPro" id="IPR001173">
    <property type="entry name" value="Glyco_trans_2-like"/>
</dbReference>
<protein>
    <submittedName>
        <fullName evidence="3">Glycosyl transferase</fullName>
    </submittedName>
</protein>
<feature type="domain" description="Glycosyltransferase 2-like" evidence="2">
    <location>
        <begin position="8"/>
        <end position="108"/>
    </location>
</feature>
<reference evidence="3 4" key="1">
    <citation type="submission" date="2018-02" db="EMBL/GenBank/DDBJ databases">
        <authorList>
            <person name="Cohen D.B."/>
            <person name="Kent A.D."/>
        </authorList>
    </citation>
    <scope>NUCLEOTIDE SEQUENCE [LARGE SCALE GENOMIC DNA]</scope>
    <source>
        <strain evidence="3 4">ULC007</strain>
    </source>
</reference>
<dbReference type="AlphaFoldDB" id="A0A2T1D5E1"/>
<proteinExistence type="predicted"/>
<dbReference type="PANTHER" id="PTHR22916:SF3">
    <property type="entry name" value="UDP-GLCNAC:BETAGAL BETA-1,3-N-ACETYLGLUCOSAMINYLTRANSFERASE-LIKE PROTEIN 1"/>
    <property type="match status" value="1"/>
</dbReference>
<reference evidence="3 4" key="2">
    <citation type="submission" date="2018-03" db="EMBL/GenBank/DDBJ databases">
        <title>The ancient ancestry and fast evolution of plastids.</title>
        <authorList>
            <person name="Moore K.R."/>
            <person name="Magnabosco C."/>
            <person name="Momper L."/>
            <person name="Gold D.A."/>
            <person name="Bosak T."/>
            <person name="Fournier G.P."/>
        </authorList>
    </citation>
    <scope>NUCLEOTIDE SEQUENCE [LARGE SCALE GENOMIC DNA]</scope>
    <source>
        <strain evidence="3 4">ULC007</strain>
    </source>
</reference>
<dbReference type="Pfam" id="PF00535">
    <property type="entry name" value="Glycos_transf_2"/>
    <property type="match status" value="1"/>
</dbReference>
<dbReference type="Gene3D" id="3.90.550.10">
    <property type="entry name" value="Spore Coat Polysaccharide Biosynthesis Protein SpsA, Chain A"/>
    <property type="match status" value="1"/>
</dbReference>
<keyword evidence="1" id="KW-0472">Membrane</keyword>
<evidence type="ECO:0000256" key="1">
    <source>
        <dbReference type="SAM" id="Phobius"/>
    </source>
</evidence>
<evidence type="ECO:0000313" key="4">
    <source>
        <dbReference type="Proteomes" id="UP000238634"/>
    </source>
</evidence>
<dbReference type="Proteomes" id="UP000238634">
    <property type="component" value="Unassembled WGS sequence"/>
</dbReference>
<dbReference type="EMBL" id="PVWG01000056">
    <property type="protein sequence ID" value="PSB15644.1"/>
    <property type="molecule type" value="Genomic_DNA"/>
</dbReference>
<keyword evidence="1" id="KW-0812">Transmembrane</keyword>
<organism evidence="3 4">
    <name type="scientific">Phormidesmis priestleyi ULC007</name>
    <dbReference type="NCBI Taxonomy" id="1920490"/>
    <lineage>
        <taxon>Bacteria</taxon>
        <taxon>Bacillati</taxon>
        <taxon>Cyanobacteriota</taxon>
        <taxon>Cyanophyceae</taxon>
        <taxon>Leptolyngbyales</taxon>
        <taxon>Leptolyngbyaceae</taxon>
        <taxon>Phormidesmis</taxon>
    </lineage>
</organism>
<evidence type="ECO:0000313" key="3">
    <source>
        <dbReference type="EMBL" id="PSB15644.1"/>
    </source>
</evidence>
<sequence length="351" mass="39833">MRNELTISIIINNYNYDRFLSQAIDSALNQTYFNIEVIVVDDGSTDSSREIIATYGDRITAIFQENGKQGAALNSGFAASHGDIVLFLDSDDYLLPMTVQRIVEVWKPGVGKVHYRLQVVDTEGQPSGAFIPTTTAKLANGEVWRGLIQTGGYVSTCMSGNAYHRMALTQIFPIPDEYKTTADDYLMISTPFYGEVVGIEDPLGVYRIHTSNQWALTSVSGSRFRRFVQHDLQNFALLLQRAKEFGLEVPPDLETRSFARLWSRLASLRLEPQAHPVPSDHPLQLTYWGIRSLWQFSEFNWQKRIIYSLWFLWVGLMPVSLANVGIVWLQAPHLRPKAIDWTLTRIRALVS</sequence>